<name>A0A5N5TE60_9CRUS</name>
<dbReference type="OrthoDB" id="1699641at2759"/>
<keyword evidence="2" id="KW-1185">Reference proteome</keyword>
<evidence type="ECO:0000313" key="1">
    <source>
        <dbReference type="EMBL" id="KAB7504368.1"/>
    </source>
</evidence>
<gene>
    <name evidence="1" type="primary">Prpf8_0</name>
    <name evidence="1" type="ORF">Anas_11221</name>
</gene>
<dbReference type="AlphaFoldDB" id="A0A5N5TE60"/>
<comment type="caution">
    <text evidence="1">The sequence shown here is derived from an EMBL/GenBank/DDBJ whole genome shotgun (WGS) entry which is preliminary data.</text>
</comment>
<dbReference type="Proteomes" id="UP000326759">
    <property type="component" value="Unassembled WGS sequence"/>
</dbReference>
<protein>
    <submittedName>
        <fullName evidence="1">Pre-mRNA-processing-splicing factor 8</fullName>
    </submittedName>
</protein>
<sequence>MNCVNYLKITRNYRNLENFEVKDEMEPILKEWQLYTDKTANGIALLWAPKTLQYAMRQNEKSF</sequence>
<accession>A0A5N5TE60</accession>
<reference evidence="1 2" key="1">
    <citation type="journal article" date="2019" name="PLoS Biol.">
        <title>Sex chromosomes control vertical transmission of feminizing Wolbachia symbionts in an isopod.</title>
        <authorList>
            <person name="Becking T."/>
            <person name="Chebbi M.A."/>
            <person name="Giraud I."/>
            <person name="Moumen B."/>
            <person name="Laverre T."/>
            <person name="Caubet Y."/>
            <person name="Peccoud J."/>
            <person name="Gilbert C."/>
            <person name="Cordaux R."/>
        </authorList>
    </citation>
    <scope>NUCLEOTIDE SEQUENCE [LARGE SCALE GENOMIC DNA]</scope>
    <source>
        <strain evidence="1">ANa2</strain>
        <tissue evidence="1">Whole body excluding digestive tract and cuticle</tissue>
    </source>
</reference>
<organism evidence="1 2">
    <name type="scientific">Armadillidium nasatum</name>
    <dbReference type="NCBI Taxonomy" id="96803"/>
    <lineage>
        <taxon>Eukaryota</taxon>
        <taxon>Metazoa</taxon>
        <taxon>Ecdysozoa</taxon>
        <taxon>Arthropoda</taxon>
        <taxon>Crustacea</taxon>
        <taxon>Multicrustacea</taxon>
        <taxon>Malacostraca</taxon>
        <taxon>Eumalacostraca</taxon>
        <taxon>Peracarida</taxon>
        <taxon>Isopoda</taxon>
        <taxon>Oniscidea</taxon>
        <taxon>Crinocheta</taxon>
        <taxon>Armadillidiidae</taxon>
        <taxon>Armadillidium</taxon>
    </lineage>
</organism>
<proteinExistence type="predicted"/>
<dbReference type="EMBL" id="SEYY01003291">
    <property type="protein sequence ID" value="KAB7504368.1"/>
    <property type="molecule type" value="Genomic_DNA"/>
</dbReference>
<evidence type="ECO:0000313" key="2">
    <source>
        <dbReference type="Proteomes" id="UP000326759"/>
    </source>
</evidence>